<dbReference type="InterPro" id="IPR032465">
    <property type="entry name" value="ACMSD"/>
</dbReference>
<dbReference type="SUPFAM" id="SSF51556">
    <property type="entry name" value="Metallo-dependent hydrolases"/>
    <property type="match status" value="1"/>
</dbReference>
<evidence type="ECO:0000256" key="1">
    <source>
        <dbReference type="ARBA" id="ARBA00023239"/>
    </source>
</evidence>
<reference evidence="3 4" key="1">
    <citation type="submission" date="2018-03" db="EMBL/GenBank/DDBJ databases">
        <title>Comparative analysis of microorganisms from saline springs in Andes Mountain Range, Colombia.</title>
        <authorList>
            <person name="Rubin E."/>
        </authorList>
    </citation>
    <scope>NUCLEOTIDE SEQUENCE [LARGE SCALE GENOMIC DNA]</scope>
    <source>
        <strain evidence="3 4">CG 35</strain>
    </source>
</reference>
<sequence length="312" mass="34891">MNFNEELRSNTAELLSAEAQEVRSRWEALELPGLVDIHTHFMPAPVLRKVWSYFDAVSPTLGQDWPITYRLPENERIEILRAFGVRAFTTLNYAHRPGMSAWLNDYSYRFAAQMPEAALSATFYPEPTVADYVAHALDRGVRVFKVHVQVGAFDPGDALLDPVWEMLAASGTPVVIHCGSGPSPGEFTGAVPIERILRRFPGLCLVIAHLGMPEYTDFLDLAERFDGVHLDTTMVFTDFIEGLHPFPRERLGQLKDLKDRIVLGTDFPNIPYRYAHALDALINLGLGEDWLRAVLHDNGLHLLGASGADLPE</sequence>
<protein>
    <recommendedName>
        <fullName evidence="2">Amidohydrolase-related domain-containing protein</fullName>
    </recommendedName>
</protein>
<dbReference type="CDD" id="cd01292">
    <property type="entry name" value="metallo-dependent_hydrolases"/>
    <property type="match status" value="1"/>
</dbReference>
<organism evidence="3 4">
    <name type="scientific">Nesterenkonia sandarakina</name>
    <dbReference type="NCBI Taxonomy" id="272918"/>
    <lineage>
        <taxon>Bacteria</taxon>
        <taxon>Bacillati</taxon>
        <taxon>Actinomycetota</taxon>
        <taxon>Actinomycetes</taxon>
        <taxon>Micrococcales</taxon>
        <taxon>Micrococcaceae</taxon>
        <taxon>Nesterenkonia</taxon>
    </lineage>
</organism>
<accession>A0A2T0YAS7</accession>
<dbReference type="GO" id="GO:0019748">
    <property type="term" value="P:secondary metabolic process"/>
    <property type="evidence" value="ECO:0007669"/>
    <property type="project" value="TreeGrafter"/>
</dbReference>
<dbReference type="OrthoDB" id="5172791at2"/>
<name>A0A2T0YAS7_9MICC</name>
<dbReference type="Gene3D" id="3.20.20.140">
    <property type="entry name" value="Metal-dependent hydrolases"/>
    <property type="match status" value="1"/>
</dbReference>
<evidence type="ECO:0000313" key="4">
    <source>
        <dbReference type="Proteomes" id="UP000238217"/>
    </source>
</evidence>
<keyword evidence="4" id="KW-1185">Reference proteome</keyword>
<dbReference type="AlphaFoldDB" id="A0A2T0YAS7"/>
<dbReference type="Pfam" id="PF04909">
    <property type="entry name" value="Amidohydro_2"/>
    <property type="match status" value="1"/>
</dbReference>
<dbReference type="InterPro" id="IPR006680">
    <property type="entry name" value="Amidohydro-rel"/>
</dbReference>
<dbReference type="RefSeq" id="WP_106124121.1">
    <property type="nucleotide sequence ID" value="NZ_PVTY01000033.1"/>
</dbReference>
<dbReference type="EMBL" id="PVTY01000033">
    <property type="protein sequence ID" value="PRZ11734.1"/>
    <property type="molecule type" value="Genomic_DNA"/>
</dbReference>
<dbReference type="GO" id="GO:0005737">
    <property type="term" value="C:cytoplasm"/>
    <property type="evidence" value="ECO:0007669"/>
    <property type="project" value="TreeGrafter"/>
</dbReference>
<evidence type="ECO:0000259" key="2">
    <source>
        <dbReference type="Pfam" id="PF04909"/>
    </source>
</evidence>
<dbReference type="Proteomes" id="UP000238217">
    <property type="component" value="Unassembled WGS sequence"/>
</dbReference>
<dbReference type="InterPro" id="IPR032466">
    <property type="entry name" value="Metal_Hydrolase"/>
</dbReference>
<feature type="domain" description="Amidohydrolase-related" evidence="2">
    <location>
        <begin position="35"/>
        <end position="304"/>
    </location>
</feature>
<dbReference type="PANTHER" id="PTHR21240">
    <property type="entry name" value="2-AMINO-3-CARBOXYLMUCONATE-6-SEMIALDEHYDE DECARBOXYLASE"/>
    <property type="match status" value="1"/>
</dbReference>
<keyword evidence="1" id="KW-0456">Lyase</keyword>
<dbReference type="PANTHER" id="PTHR21240:SF28">
    <property type="entry name" value="ISO-OROTATE DECARBOXYLASE (EUROFUNG)"/>
    <property type="match status" value="1"/>
</dbReference>
<comment type="caution">
    <text evidence="3">The sequence shown here is derived from an EMBL/GenBank/DDBJ whole genome shotgun (WGS) entry which is preliminary data.</text>
</comment>
<dbReference type="GO" id="GO:0016831">
    <property type="term" value="F:carboxy-lyase activity"/>
    <property type="evidence" value="ECO:0007669"/>
    <property type="project" value="InterPro"/>
</dbReference>
<proteinExistence type="predicted"/>
<evidence type="ECO:0000313" key="3">
    <source>
        <dbReference type="EMBL" id="PRZ11734.1"/>
    </source>
</evidence>
<gene>
    <name evidence="3" type="ORF">BCL67_1332</name>
</gene>
<dbReference type="GO" id="GO:0016787">
    <property type="term" value="F:hydrolase activity"/>
    <property type="evidence" value="ECO:0007669"/>
    <property type="project" value="InterPro"/>
</dbReference>